<evidence type="ECO:0000256" key="10">
    <source>
        <dbReference type="ARBA" id="ARBA00022723"/>
    </source>
</evidence>
<keyword evidence="10" id="KW-0479">Metal-binding</keyword>
<dbReference type="GO" id="GO:0046656">
    <property type="term" value="P:folic acid biosynthetic process"/>
    <property type="evidence" value="ECO:0007669"/>
    <property type="project" value="UniProtKB-KW"/>
</dbReference>
<evidence type="ECO:0000256" key="15">
    <source>
        <dbReference type="ARBA" id="ARBA00030592"/>
    </source>
</evidence>
<dbReference type="PANTHER" id="PTHR11136:SF0">
    <property type="entry name" value="DIHYDROFOLATE SYNTHETASE-RELATED"/>
    <property type="match status" value="1"/>
</dbReference>
<dbReference type="GO" id="GO:0005737">
    <property type="term" value="C:cytoplasm"/>
    <property type="evidence" value="ECO:0007669"/>
    <property type="project" value="TreeGrafter"/>
</dbReference>
<reference evidence="21 22" key="1">
    <citation type="submission" date="2016-08" db="EMBL/GenBank/DDBJ databases">
        <title>Novel Firmicute Genomes.</title>
        <authorList>
            <person name="Poppleton D.I."/>
            <person name="Gribaldo S."/>
        </authorList>
    </citation>
    <scope>NUCLEOTIDE SEQUENCE [LARGE SCALE GENOMIC DNA]</scope>
    <source>
        <strain evidence="21 22">RAOx-1</strain>
    </source>
</reference>
<dbReference type="RefSeq" id="WP_120189110.1">
    <property type="nucleotide sequence ID" value="NZ_MCHY01000008.1"/>
</dbReference>
<evidence type="ECO:0000256" key="18">
    <source>
        <dbReference type="PIRNR" id="PIRNR001563"/>
    </source>
</evidence>
<dbReference type="NCBIfam" id="TIGR01499">
    <property type="entry name" value="folC"/>
    <property type="match status" value="1"/>
</dbReference>
<protein>
    <recommendedName>
        <fullName evidence="8">Dihydrofolate synthase/folylpolyglutamate synthase</fullName>
        <ecNumber evidence="6">6.3.2.12</ecNumber>
        <ecNumber evidence="7">6.3.2.17</ecNumber>
    </recommendedName>
    <alternativeName>
        <fullName evidence="15">Tetrahydrofolylpolyglutamate synthase</fullName>
    </alternativeName>
</protein>
<evidence type="ECO:0000256" key="3">
    <source>
        <dbReference type="ARBA" id="ARBA00005150"/>
    </source>
</evidence>
<keyword evidence="12 18" id="KW-0067">ATP-binding</keyword>
<sequence length="440" mass="49349">MRSFEQALNWMEELQKFGIKPGLERMNWMLDRLGNPQRRLKFIHLAGTNGKGSTLQYLNGVLKVAGYQVGVFTSPAIDTFTSRIQVNGESISDEVFVELVQQVKPLVEELEQSEWGSPTEFEVTTILALLYFATKSYPDFVLWETGLGGRLDSTNVVTPLVSVITNIGLDHTDILGSTKEAIAAEKAGIIKNGFPVITAETDPKALTVLQNVASAKKAPLYQLGEEFTFERTTTDFSELIEKFEFKGPFRNYSDLQIGMIGKHQADNAALAVMVLEVLRQYFAVHFELEQLKQGLANARWPGRLEILHNNPHIILDGAHNIGGVEALRDALQERFAQNKIIVLFSALRDKDVKGMIERLAPLCDEVYITDIEHSRAADPVEIETLFRVTNPKLSVHTILDWREALDVWLRSQNDGQSVFLATGSLYLISKIRAALLKMFL</sequence>
<keyword evidence="13" id="KW-0460">Magnesium</keyword>
<dbReference type="AlphaFoldDB" id="A0A419SIU7"/>
<evidence type="ECO:0000256" key="17">
    <source>
        <dbReference type="ARBA" id="ARBA00049161"/>
    </source>
</evidence>
<evidence type="ECO:0000256" key="1">
    <source>
        <dbReference type="ARBA" id="ARBA00001946"/>
    </source>
</evidence>
<evidence type="ECO:0000256" key="8">
    <source>
        <dbReference type="ARBA" id="ARBA00019357"/>
    </source>
</evidence>
<dbReference type="SUPFAM" id="SSF53244">
    <property type="entry name" value="MurD-like peptide ligases, peptide-binding domain"/>
    <property type="match status" value="1"/>
</dbReference>
<dbReference type="InterPro" id="IPR001645">
    <property type="entry name" value="Folylpolyglutamate_synth"/>
</dbReference>
<comment type="subunit">
    <text evidence="5">Monomer.</text>
</comment>
<evidence type="ECO:0000256" key="9">
    <source>
        <dbReference type="ARBA" id="ARBA00022598"/>
    </source>
</evidence>
<evidence type="ECO:0000259" key="19">
    <source>
        <dbReference type="Pfam" id="PF02875"/>
    </source>
</evidence>
<comment type="pathway">
    <text evidence="2">Cofactor biosynthesis; tetrahydrofolate biosynthesis; 7,8-dihydrofolate from 2-amino-4-hydroxy-6-hydroxymethyl-7,8-dihydropteridine diphosphate and 4-aminobenzoate: step 2/2.</text>
</comment>
<evidence type="ECO:0000256" key="5">
    <source>
        <dbReference type="ARBA" id="ARBA00011245"/>
    </source>
</evidence>
<dbReference type="PANTHER" id="PTHR11136">
    <property type="entry name" value="FOLYLPOLYGLUTAMATE SYNTHASE-RELATED"/>
    <property type="match status" value="1"/>
</dbReference>
<evidence type="ECO:0000256" key="14">
    <source>
        <dbReference type="ARBA" id="ARBA00022909"/>
    </source>
</evidence>
<dbReference type="EC" id="6.3.2.12" evidence="6"/>
<dbReference type="EMBL" id="MCHY01000008">
    <property type="protein sequence ID" value="RKD23880.1"/>
    <property type="molecule type" value="Genomic_DNA"/>
</dbReference>
<dbReference type="PIRSF" id="PIRSF001563">
    <property type="entry name" value="Folylpolyglu_synth"/>
    <property type="match status" value="1"/>
</dbReference>
<keyword evidence="11 18" id="KW-0547">Nucleotide-binding</keyword>
<dbReference type="Gene3D" id="3.90.190.20">
    <property type="entry name" value="Mur ligase, C-terminal domain"/>
    <property type="match status" value="1"/>
</dbReference>
<keyword evidence="9 18" id="KW-0436">Ligase</keyword>
<evidence type="ECO:0000256" key="6">
    <source>
        <dbReference type="ARBA" id="ARBA00013023"/>
    </source>
</evidence>
<organism evidence="21 22">
    <name type="scientific">Ammoniphilus oxalaticus</name>
    <dbReference type="NCBI Taxonomy" id="66863"/>
    <lineage>
        <taxon>Bacteria</taxon>
        <taxon>Bacillati</taxon>
        <taxon>Bacillota</taxon>
        <taxon>Bacilli</taxon>
        <taxon>Bacillales</taxon>
        <taxon>Paenibacillaceae</taxon>
        <taxon>Aneurinibacillus group</taxon>
        <taxon>Ammoniphilus</taxon>
    </lineage>
</organism>
<keyword evidence="22" id="KW-1185">Reference proteome</keyword>
<comment type="catalytic activity">
    <reaction evidence="17">
        <text>7,8-dihydropteroate + L-glutamate + ATP = 7,8-dihydrofolate + ADP + phosphate + H(+)</text>
        <dbReference type="Rhea" id="RHEA:23584"/>
        <dbReference type="ChEBI" id="CHEBI:15378"/>
        <dbReference type="ChEBI" id="CHEBI:17839"/>
        <dbReference type="ChEBI" id="CHEBI:29985"/>
        <dbReference type="ChEBI" id="CHEBI:30616"/>
        <dbReference type="ChEBI" id="CHEBI:43474"/>
        <dbReference type="ChEBI" id="CHEBI:57451"/>
        <dbReference type="ChEBI" id="CHEBI:456216"/>
        <dbReference type="EC" id="6.3.2.12"/>
    </reaction>
</comment>
<evidence type="ECO:0000259" key="20">
    <source>
        <dbReference type="Pfam" id="PF08245"/>
    </source>
</evidence>
<evidence type="ECO:0000256" key="11">
    <source>
        <dbReference type="ARBA" id="ARBA00022741"/>
    </source>
</evidence>
<dbReference type="Proteomes" id="UP000284219">
    <property type="component" value="Unassembled WGS sequence"/>
</dbReference>
<dbReference type="InterPro" id="IPR013221">
    <property type="entry name" value="Mur_ligase_cen"/>
</dbReference>
<dbReference type="InterPro" id="IPR018109">
    <property type="entry name" value="Folylpolyglutamate_synth_CS"/>
</dbReference>
<evidence type="ECO:0000256" key="2">
    <source>
        <dbReference type="ARBA" id="ARBA00004799"/>
    </source>
</evidence>
<comment type="similarity">
    <text evidence="4 18">Belongs to the folylpolyglutamate synthase family.</text>
</comment>
<dbReference type="GO" id="GO:0046872">
    <property type="term" value="F:metal ion binding"/>
    <property type="evidence" value="ECO:0007669"/>
    <property type="project" value="UniProtKB-KW"/>
</dbReference>
<dbReference type="OrthoDB" id="9809356at2"/>
<dbReference type="GO" id="GO:0005524">
    <property type="term" value="F:ATP binding"/>
    <property type="evidence" value="ECO:0007669"/>
    <property type="project" value="UniProtKB-KW"/>
</dbReference>
<gene>
    <name evidence="21" type="ORF">BEP19_05490</name>
</gene>
<dbReference type="Gene3D" id="3.40.1190.10">
    <property type="entry name" value="Mur-like, catalytic domain"/>
    <property type="match status" value="1"/>
</dbReference>
<proteinExistence type="inferred from homology"/>
<dbReference type="Pfam" id="PF08245">
    <property type="entry name" value="Mur_ligase_M"/>
    <property type="match status" value="1"/>
</dbReference>
<dbReference type="GO" id="GO:0008841">
    <property type="term" value="F:dihydrofolate synthase activity"/>
    <property type="evidence" value="ECO:0007669"/>
    <property type="project" value="UniProtKB-EC"/>
</dbReference>
<accession>A0A419SIU7</accession>
<dbReference type="EC" id="6.3.2.17" evidence="7"/>
<dbReference type="SUPFAM" id="SSF53623">
    <property type="entry name" value="MurD-like peptide ligases, catalytic domain"/>
    <property type="match status" value="1"/>
</dbReference>
<dbReference type="FunFam" id="3.40.1190.10:FF:000004">
    <property type="entry name" value="Dihydrofolate synthase/folylpolyglutamate synthase"/>
    <property type="match status" value="1"/>
</dbReference>
<comment type="cofactor">
    <cofactor evidence="1">
        <name>Mg(2+)</name>
        <dbReference type="ChEBI" id="CHEBI:18420"/>
    </cofactor>
</comment>
<dbReference type="InterPro" id="IPR004101">
    <property type="entry name" value="Mur_ligase_C"/>
</dbReference>
<evidence type="ECO:0000313" key="21">
    <source>
        <dbReference type="EMBL" id="RKD23880.1"/>
    </source>
</evidence>
<evidence type="ECO:0000256" key="7">
    <source>
        <dbReference type="ARBA" id="ARBA00013025"/>
    </source>
</evidence>
<evidence type="ECO:0000256" key="16">
    <source>
        <dbReference type="ARBA" id="ARBA00047493"/>
    </source>
</evidence>
<comment type="catalytic activity">
    <reaction evidence="16">
        <text>(6S)-5,6,7,8-tetrahydrofolyl-(gamma-L-Glu)(n) + L-glutamate + ATP = (6S)-5,6,7,8-tetrahydrofolyl-(gamma-L-Glu)(n+1) + ADP + phosphate + H(+)</text>
        <dbReference type="Rhea" id="RHEA:10580"/>
        <dbReference type="Rhea" id="RHEA-COMP:14738"/>
        <dbReference type="Rhea" id="RHEA-COMP:14740"/>
        <dbReference type="ChEBI" id="CHEBI:15378"/>
        <dbReference type="ChEBI" id="CHEBI:29985"/>
        <dbReference type="ChEBI" id="CHEBI:30616"/>
        <dbReference type="ChEBI" id="CHEBI:43474"/>
        <dbReference type="ChEBI" id="CHEBI:141005"/>
        <dbReference type="ChEBI" id="CHEBI:456216"/>
        <dbReference type="EC" id="6.3.2.17"/>
    </reaction>
</comment>
<evidence type="ECO:0000313" key="22">
    <source>
        <dbReference type="Proteomes" id="UP000284219"/>
    </source>
</evidence>
<dbReference type="InterPro" id="IPR036565">
    <property type="entry name" value="Mur-like_cat_sf"/>
</dbReference>
<dbReference type="Pfam" id="PF02875">
    <property type="entry name" value="Mur_ligase_C"/>
    <property type="match status" value="1"/>
</dbReference>
<comment type="caution">
    <text evidence="21">The sequence shown here is derived from an EMBL/GenBank/DDBJ whole genome shotgun (WGS) entry which is preliminary data.</text>
</comment>
<feature type="domain" description="Mur ligase central" evidence="20">
    <location>
        <begin position="46"/>
        <end position="274"/>
    </location>
</feature>
<feature type="domain" description="Mur ligase C-terminal" evidence="19">
    <location>
        <begin position="302"/>
        <end position="424"/>
    </location>
</feature>
<comment type="pathway">
    <text evidence="3">Cofactor biosynthesis; tetrahydrofolylpolyglutamate biosynthesis.</text>
</comment>
<name>A0A419SIU7_9BACL</name>
<dbReference type="InterPro" id="IPR036615">
    <property type="entry name" value="Mur_ligase_C_dom_sf"/>
</dbReference>
<dbReference type="GO" id="GO:0004326">
    <property type="term" value="F:tetrahydrofolylpolyglutamate synthase activity"/>
    <property type="evidence" value="ECO:0007669"/>
    <property type="project" value="UniProtKB-EC"/>
</dbReference>
<dbReference type="PROSITE" id="PS01011">
    <property type="entry name" value="FOLYLPOLYGLU_SYNT_1"/>
    <property type="match status" value="1"/>
</dbReference>
<evidence type="ECO:0000256" key="12">
    <source>
        <dbReference type="ARBA" id="ARBA00022840"/>
    </source>
</evidence>
<evidence type="ECO:0000256" key="13">
    <source>
        <dbReference type="ARBA" id="ARBA00022842"/>
    </source>
</evidence>
<keyword evidence="14" id="KW-0289">Folate biosynthesis</keyword>
<evidence type="ECO:0000256" key="4">
    <source>
        <dbReference type="ARBA" id="ARBA00008276"/>
    </source>
</evidence>